<dbReference type="Gene3D" id="3.40.50.300">
    <property type="entry name" value="P-loop containing nucleotide triphosphate hydrolases"/>
    <property type="match status" value="1"/>
</dbReference>
<protein>
    <recommendedName>
        <fullName evidence="8">Heparan-sulfate 6-O-sulfotransferase</fullName>
        <ecNumber evidence="8">2.8.2.-</ecNumber>
    </recommendedName>
</protein>
<comment type="function">
    <text evidence="8">6-O-sulfation enzyme which catalyzes the transfer of sulfate from 3'-phosphoadenosine 5'-phosphosulfate (PAPS) to position 6 of the N-sulfoglucosamine residue (GlcNS) of heparan sulfate.</text>
</comment>
<evidence type="ECO:0000313" key="9">
    <source>
        <dbReference type="EMBL" id="WAQ94741.1"/>
    </source>
</evidence>
<dbReference type="InterPro" id="IPR010635">
    <property type="entry name" value="Heparan_SO4-6-sulfoTrfase"/>
</dbReference>
<dbReference type="Pfam" id="PF03567">
    <property type="entry name" value="Sulfotransfer_2"/>
    <property type="match status" value="1"/>
</dbReference>
<evidence type="ECO:0000256" key="6">
    <source>
        <dbReference type="ARBA" id="ARBA00023136"/>
    </source>
</evidence>
<dbReference type="SUPFAM" id="SSF52540">
    <property type="entry name" value="P-loop containing nucleoside triphosphate hydrolases"/>
    <property type="match status" value="1"/>
</dbReference>
<evidence type="ECO:0000256" key="7">
    <source>
        <dbReference type="ARBA" id="ARBA00023180"/>
    </source>
</evidence>
<dbReference type="PANTHER" id="PTHR12812:SF0">
    <property type="entry name" value="HEPARAN-SULFATE 6-O-SULFOTRANSFERASE"/>
    <property type="match status" value="1"/>
</dbReference>
<sequence length="344" mass="41096">MPIKHDTRSGKTYTIDELRELMRSNPTFKENVLNQKYYHPKTKDVLKRYFLGEAYSFNIKFDDLGSRSYDIKEDVIVNIHMQKTGGTHLEDRFKKDLQLPFKCQSKGRACKCLNGQGNMWLFTPVFTGYACGLHPDWTQLHRCIEDSFNKQEGKTRSRRYFYITQLRDPLERYLSEYHHQTTSGHWEESIIGCGVRDKPYWNDMRPCFVTKDWRGVSFSDFMACPFNLATNRMTRMLADLVPTQCYSKYLDERQKKIRAEKWVDSAKQNIRNMEYFRLMERPEESDFLFAKVFDLHFKNKDRMIASGTTKLRMTENEFMKMIQLAELDIHIYLFAQDIFNHRLI</sequence>
<reference evidence="9" key="1">
    <citation type="submission" date="2022-11" db="EMBL/GenBank/DDBJ databases">
        <title>Centuries of genome instability and evolution in soft-shell clam transmissible cancer (bioRxiv).</title>
        <authorList>
            <person name="Hart S.F.M."/>
            <person name="Yonemitsu M.A."/>
            <person name="Giersch R.M."/>
            <person name="Beal B.F."/>
            <person name="Arriagada G."/>
            <person name="Davis B.W."/>
            <person name="Ostrander E.A."/>
            <person name="Goff S.P."/>
            <person name="Metzger M.J."/>
        </authorList>
    </citation>
    <scope>NUCLEOTIDE SEQUENCE</scope>
    <source>
        <strain evidence="9">MELC-2E11</strain>
        <tissue evidence="9">Siphon/mantle</tissue>
    </source>
</reference>
<comment type="similarity">
    <text evidence="2 8">Belongs to the sulfotransferase 6 family.</text>
</comment>
<keyword evidence="8" id="KW-0735">Signal-anchor</keyword>
<dbReference type="InterPro" id="IPR005331">
    <property type="entry name" value="Sulfotransferase"/>
</dbReference>
<evidence type="ECO:0000256" key="4">
    <source>
        <dbReference type="ARBA" id="ARBA00022692"/>
    </source>
</evidence>
<keyword evidence="7" id="KW-0325">Glycoprotein</keyword>
<keyword evidence="6 8" id="KW-0472">Membrane</keyword>
<evidence type="ECO:0000256" key="8">
    <source>
        <dbReference type="RuleBase" id="RU364122"/>
    </source>
</evidence>
<keyword evidence="10" id="KW-1185">Reference proteome</keyword>
<comment type="catalytic activity">
    <reaction evidence="8">
        <text>alpha-D-glucosaminyl-[heparan sulfate](n) + 3'-phosphoadenylyl sulfate = 6-sulfo-alpha-D-glucosaminyl-[heparan sulfate](n) + adenosine 3',5'-bisphosphate + H(+)</text>
        <dbReference type="Rhea" id="RHEA:56604"/>
        <dbReference type="Rhea" id="RHEA-COMP:9830"/>
        <dbReference type="Rhea" id="RHEA-COMP:14621"/>
        <dbReference type="ChEBI" id="CHEBI:15378"/>
        <dbReference type="ChEBI" id="CHEBI:58339"/>
        <dbReference type="ChEBI" id="CHEBI:58343"/>
        <dbReference type="ChEBI" id="CHEBI:58388"/>
        <dbReference type="ChEBI" id="CHEBI:140604"/>
    </reaction>
</comment>
<proteinExistence type="inferred from homology"/>
<dbReference type="EMBL" id="CP111012">
    <property type="protein sequence ID" value="WAQ94741.1"/>
    <property type="molecule type" value="Genomic_DNA"/>
</dbReference>
<dbReference type="InterPro" id="IPR027417">
    <property type="entry name" value="P-loop_NTPase"/>
</dbReference>
<keyword evidence="4" id="KW-0812">Transmembrane</keyword>
<dbReference type="PANTHER" id="PTHR12812">
    <property type="entry name" value="HEPARAN SULFATE 6-O-SULFOTRANSFERASE 3"/>
    <property type="match status" value="1"/>
</dbReference>
<organism evidence="9 10">
    <name type="scientific">Mya arenaria</name>
    <name type="common">Soft-shell clam</name>
    <dbReference type="NCBI Taxonomy" id="6604"/>
    <lineage>
        <taxon>Eukaryota</taxon>
        <taxon>Metazoa</taxon>
        <taxon>Spiralia</taxon>
        <taxon>Lophotrochozoa</taxon>
        <taxon>Mollusca</taxon>
        <taxon>Bivalvia</taxon>
        <taxon>Autobranchia</taxon>
        <taxon>Heteroconchia</taxon>
        <taxon>Euheterodonta</taxon>
        <taxon>Imparidentia</taxon>
        <taxon>Neoheterodontei</taxon>
        <taxon>Myida</taxon>
        <taxon>Myoidea</taxon>
        <taxon>Myidae</taxon>
        <taxon>Mya</taxon>
    </lineage>
</organism>
<evidence type="ECO:0000313" key="10">
    <source>
        <dbReference type="Proteomes" id="UP001164746"/>
    </source>
</evidence>
<accession>A0ABY7DAP8</accession>
<evidence type="ECO:0000256" key="3">
    <source>
        <dbReference type="ARBA" id="ARBA00022679"/>
    </source>
</evidence>
<evidence type="ECO:0000256" key="5">
    <source>
        <dbReference type="ARBA" id="ARBA00022989"/>
    </source>
</evidence>
<keyword evidence="5" id="KW-1133">Transmembrane helix</keyword>
<name>A0ABY7DAP8_MYAAR</name>
<evidence type="ECO:0000256" key="2">
    <source>
        <dbReference type="ARBA" id="ARBA00010109"/>
    </source>
</evidence>
<comment type="subcellular location">
    <subcellularLocation>
        <location evidence="1">Membrane</location>
        <topology evidence="1">Single-pass membrane protein</topology>
    </subcellularLocation>
    <subcellularLocation>
        <location evidence="8">Membrane</location>
        <topology evidence="8">Single-pass type II membrane protein</topology>
    </subcellularLocation>
</comment>
<dbReference type="Proteomes" id="UP001164746">
    <property type="component" value="Chromosome 1"/>
</dbReference>
<evidence type="ECO:0000256" key="1">
    <source>
        <dbReference type="ARBA" id="ARBA00004167"/>
    </source>
</evidence>
<gene>
    <name evidence="9" type="ORF">MAR_007212</name>
</gene>
<keyword evidence="3 8" id="KW-0808">Transferase</keyword>
<dbReference type="EC" id="2.8.2.-" evidence="8"/>